<dbReference type="GeneID" id="14497096"/>
<comment type="function">
    <text evidence="7">Required to generate and maintain the structure of the tubular endoplasmic reticulum network and the vacuole. Induces high curvature in membranes and causes membrane tubule formation. Involved in membrane/vesicle trafficking.</text>
</comment>
<protein>
    <recommendedName>
        <fullName evidence="3 8">Protein YOP1</fullName>
    </recommendedName>
</protein>
<evidence type="ECO:0000256" key="8">
    <source>
        <dbReference type="RuleBase" id="RU362006"/>
    </source>
</evidence>
<dbReference type="GO" id="GO:0016020">
    <property type="term" value="C:membrane"/>
    <property type="evidence" value="ECO:0007669"/>
    <property type="project" value="UniProtKB-SubCell"/>
</dbReference>
<dbReference type="EMBL" id="HE806321">
    <property type="protein sequence ID" value="CCH61692.1"/>
    <property type="molecule type" value="Genomic_DNA"/>
</dbReference>
<keyword evidence="5 8" id="KW-1133">Transmembrane helix</keyword>
<evidence type="ECO:0000256" key="4">
    <source>
        <dbReference type="ARBA" id="ARBA00022692"/>
    </source>
</evidence>
<dbReference type="OrthoDB" id="10009287at2759"/>
<dbReference type="InterPro" id="IPR004345">
    <property type="entry name" value="TB2_DP1_HVA22"/>
</dbReference>
<gene>
    <name evidence="10" type="primary">TBLA0F01490</name>
    <name evidence="10" type="ORF">TBLA_0F01490</name>
</gene>
<evidence type="ECO:0000256" key="5">
    <source>
        <dbReference type="ARBA" id="ARBA00022989"/>
    </source>
</evidence>
<dbReference type="eggNOG" id="KOG1725">
    <property type="taxonomic scope" value="Eukaryota"/>
</dbReference>
<feature type="transmembrane region" description="Helical" evidence="8">
    <location>
        <begin position="37"/>
        <end position="55"/>
    </location>
</feature>
<name>I2H5P0_HENB6</name>
<evidence type="ECO:0000256" key="6">
    <source>
        <dbReference type="ARBA" id="ARBA00023136"/>
    </source>
</evidence>
<dbReference type="OMA" id="GLYMVFG"/>
<evidence type="ECO:0000256" key="2">
    <source>
        <dbReference type="ARBA" id="ARBA00008573"/>
    </source>
</evidence>
<proteinExistence type="inferred from homology"/>
<dbReference type="Pfam" id="PF03134">
    <property type="entry name" value="TB2_DP1_HVA22"/>
    <property type="match status" value="1"/>
</dbReference>
<reference evidence="10 11" key="1">
    <citation type="journal article" date="2011" name="Proc. Natl. Acad. Sci. U.S.A.">
        <title>Evolutionary erosion of yeast sex chromosomes by mating-type switching accidents.</title>
        <authorList>
            <person name="Gordon J.L."/>
            <person name="Armisen D."/>
            <person name="Proux-Wera E."/>
            <person name="Oheigeartaigh S.S."/>
            <person name="Byrne K.P."/>
            <person name="Wolfe K.H."/>
        </authorList>
    </citation>
    <scope>NUCLEOTIDE SEQUENCE [LARGE SCALE GENOMIC DNA]</scope>
    <source>
        <strain evidence="11">ATCC 34711 / CBS 6284 / DSM 70876 / NBRC 10599 / NRRL Y-10934 / UCD 77-7</strain>
    </source>
</reference>
<feature type="transmembrane region" description="Helical" evidence="8">
    <location>
        <begin position="91"/>
        <end position="118"/>
    </location>
</feature>
<dbReference type="Proteomes" id="UP000002866">
    <property type="component" value="Chromosome 6"/>
</dbReference>
<evidence type="ECO:0000256" key="7">
    <source>
        <dbReference type="ARBA" id="ARBA00045873"/>
    </source>
</evidence>
<evidence type="ECO:0000256" key="3">
    <source>
        <dbReference type="ARBA" id="ARBA00019184"/>
    </source>
</evidence>
<dbReference type="KEGG" id="tbl:TBLA_0F01490"/>
<feature type="region of interest" description="Disordered" evidence="9">
    <location>
        <begin position="224"/>
        <end position="247"/>
    </location>
</feature>
<keyword evidence="4 8" id="KW-0812">Transmembrane</keyword>
<dbReference type="HOGENOM" id="CLU_028431_2_1_1"/>
<dbReference type="RefSeq" id="XP_004181211.1">
    <property type="nucleotide sequence ID" value="XM_004181163.1"/>
</dbReference>
<organism evidence="10 11">
    <name type="scientific">Henningerozyma blattae (strain ATCC 34711 / CBS 6284 / DSM 70876 / NBRC 10599 / NRRL Y-10934 / UCD 77-7)</name>
    <name type="common">Yeast</name>
    <name type="synonym">Tetrapisispora blattae</name>
    <dbReference type="NCBI Taxonomy" id="1071380"/>
    <lineage>
        <taxon>Eukaryota</taxon>
        <taxon>Fungi</taxon>
        <taxon>Dikarya</taxon>
        <taxon>Ascomycota</taxon>
        <taxon>Saccharomycotina</taxon>
        <taxon>Saccharomycetes</taxon>
        <taxon>Saccharomycetales</taxon>
        <taxon>Saccharomycetaceae</taxon>
        <taxon>Henningerozyma</taxon>
    </lineage>
</organism>
<sequence length="247" mass="26366">MSDYKKTIDSQFKQFDSKYAKNKYLQQLEERTNIPKSYLVAGLAGIYIFMIFINPGGIGGMLSNFSGFVLPAYYSLVALKTPGGRDDSLLLIYWVIFSFFSVIEFWSSCLLKVIPFYWLLKTAFLFYIAVPSTGGARIIYAKVIDPATSRFLENTSKTNSVSASASNAAHSAASKVTSAGSHIGAAASSMKKPDGISAVKSAAVSATNKTSDGFAAAAQKATDVYDQAKSKSSGLGDAITSGISSHS</sequence>
<evidence type="ECO:0000256" key="9">
    <source>
        <dbReference type="SAM" id="MobiDB-lite"/>
    </source>
</evidence>
<comment type="similarity">
    <text evidence="2 8">Belongs to the DP1 family.</text>
</comment>
<dbReference type="PANTHER" id="PTHR12300:SF161">
    <property type="entry name" value="RECEPTOR EXPRESSION-ENHANCING PROTEIN"/>
    <property type="match status" value="1"/>
</dbReference>
<comment type="caution">
    <text evidence="8">Lacks conserved residue(s) required for the propagation of feature annotation.</text>
</comment>
<keyword evidence="6 8" id="KW-0472">Membrane</keyword>
<accession>I2H5P0</accession>
<dbReference type="AlphaFoldDB" id="I2H5P0"/>
<comment type="subcellular location">
    <subcellularLocation>
        <location evidence="1 8">Membrane</location>
        <topology evidence="1 8">Multi-pass membrane protein</topology>
    </subcellularLocation>
</comment>
<dbReference type="PANTHER" id="PTHR12300">
    <property type="entry name" value="HVA22-LIKE PROTEINS"/>
    <property type="match status" value="1"/>
</dbReference>
<evidence type="ECO:0000313" key="11">
    <source>
        <dbReference type="Proteomes" id="UP000002866"/>
    </source>
</evidence>
<evidence type="ECO:0000256" key="1">
    <source>
        <dbReference type="ARBA" id="ARBA00004141"/>
    </source>
</evidence>
<evidence type="ECO:0000313" key="10">
    <source>
        <dbReference type="EMBL" id="CCH61692.1"/>
    </source>
</evidence>
<keyword evidence="11" id="KW-1185">Reference proteome</keyword>
<feature type="transmembrane region" description="Helical" evidence="8">
    <location>
        <begin position="124"/>
        <end position="140"/>
    </location>
</feature>
<dbReference type="InParanoid" id="I2H5P0"/>
<dbReference type="STRING" id="1071380.I2H5P0"/>